<accession>S9VZM5</accession>
<feature type="binding site" evidence="16">
    <location>
        <position position="159"/>
    </location>
    <ligand>
        <name>substrate</name>
    </ligand>
</feature>
<dbReference type="GO" id="GO:0031119">
    <property type="term" value="P:tRNA pseudouridine synthesis"/>
    <property type="evidence" value="ECO:0007669"/>
    <property type="project" value="EnsemblFungi"/>
</dbReference>
<protein>
    <recommendedName>
        <fullName evidence="12">tRNA pseudouridine synthase 1</fullName>
    </recommendedName>
    <alternativeName>
        <fullName evidence="13">tRNA pseudouridylate synthase 1</fullName>
    </alternativeName>
    <alternativeName>
        <fullName evidence="14">tRNA-uridine isomerase 1</fullName>
    </alternativeName>
</protein>
<evidence type="ECO:0000256" key="1">
    <source>
        <dbReference type="ARBA" id="ARBA00001166"/>
    </source>
</evidence>
<dbReference type="RefSeq" id="XP_013023845.1">
    <property type="nucleotide sequence ID" value="XM_013168391.1"/>
</dbReference>
<dbReference type="AlphaFoldDB" id="S9VZM5"/>
<feature type="region of interest" description="Disordered" evidence="17">
    <location>
        <begin position="245"/>
        <end position="319"/>
    </location>
</feature>
<evidence type="ECO:0000256" key="16">
    <source>
        <dbReference type="PIRSR" id="PIRSR641708-2"/>
    </source>
</evidence>
<gene>
    <name evidence="19" type="ORF">SPOG_02450</name>
</gene>
<dbReference type="InterPro" id="IPR020103">
    <property type="entry name" value="PsdUridine_synth_cat_dom_sf"/>
</dbReference>
<comment type="catalytic activity">
    <reaction evidence="2">
        <text>uridine in snRNA = pseudouridine in snRNA</text>
        <dbReference type="Rhea" id="RHEA:51124"/>
        <dbReference type="Rhea" id="RHEA-COMP:12891"/>
        <dbReference type="Rhea" id="RHEA-COMP:12892"/>
        <dbReference type="ChEBI" id="CHEBI:65314"/>
        <dbReference type="ChEBI" id="CHEBI:65315"/>
    </reaction>
</comment>
<dbReference type="InterPro" id="IPR020094">
    <property type="entry name" value="TruA/RsuA/RluB/E/F_N"/>
</dbReference>
<feature type="compositionally biased region" description="Basic and acidic residues" evidence="17">
    <location>
        <begin position="549"/>
        <end position="558"/>
    </location>
</feature>
<evidence type="ECO:0000256" key="8">
    <source>
        <dbReference type="ARBA" id="ARBA00023235"/>
    </source>
</evidence>
<keyword evidence="6" id="KW-0819">tRNA processing</keyword>
<dbReference type="InterPro" id="IPR020097">
    <property type="entry name" value="PsdUridine_synth_TruA_a/b_dom"/>
</dbReference>
<dbReference type="GO" id="GO:0009982">
    <property type="term" value="F:pseudouridine synthase activity"/>
    <property type="evidence" value="ECO:0007669"/>
    <property type="project" value="EnsemblFungi"/>
</dbReference>
<evidence type="ECO:0000256" key="7">
    <source>
        <dbReference type="ARBA" id="ARBA00022833"/>
    </source>
</evidence>
<dbReference type="Pfam" id="PF01416">
    <property type="entry name" value="PseudoU_synth_1"/>
    <property type="match status" value="1"/>
</dbReference>
<feature type="domain" description="Pseudouridine synthase I TruA alpha/beta" evidence="18">
    <location>
        <begin position="353"/>
        <end position="452"/>
    </location>
</feature>
<evidence type="ECO:0000256" key="15">
    <source>
        <dbReference type="PIRSR" id="PIRSR641708-1"/>
    </source>
</evidence>
<comment type="catalytic activity">
    <reaction evidence="10">
        <text>a uridine in tRNA = a pseudouridine in tRNA</text>
        <dbReference type="Rhea" id="RHEA:54572"/>
        <dbReference type="Rhea" id="RHEA-COMP:13339"/>
        <dbReference type="Rhea" id="RHEA-COMP:13934"/>
        <dbReference type="ChEBI" id="CHEBI:65314"/>
        <dbReference type="ChEBI" id="CHEBI:65315"/>
    </reaction>
</comment>
<dbReference type="Gene3D" id="3.30.70.580">
    <property type="entry name" value="Pseudouridine synthase I, catalytic domain, N-terminal subdomain"/>
    <property type="match status" value="1"/>
</dbReference>
<dbReference type="STRING" id="653667.S9VZM5"/>
<comment type="function">
    <text evidence="11">Formation of pseudouridine at positions 27 and 28 in the anticodon stem and loop of transfer RNAs; at positions 34 and 36 of intron-containing precursor tRNA(Ile) and at position 35 in the intron-containing tRNA(Tyr). Catalyzes pseudouridylation at position 44 in U2 snRNA. Also catalyzes pseudouridylation of mRNAs.</text>
</comment>
<dbReference type="SUPFAM" id="SSF55120">
    <property type="entry name" value="Pseudouridine synthase"/>
    <property type="match status" value="1"/>
</dbReference>
<dbReference type="Gene3D" id="3.30.70.660">
    <property type="entry name" value="Pseudouridine synthase I, catalytic domain, C-terminal subdomain"/>
    <property type="match status" value="1"/>
</dbReference>
<keyword evidence="5" id="KW-0507">mRNA processing</keyword>
<evidence type="ECO:0000256" key="14">
    <source>
        <dbReference type="ARBA" id="ARBA00080858"/>
    </source>
</evidence>
<evidence type="ECO:0000256" key="17">
    <source>
        <dbReference type="SAM" id="MobiDB-lite"/>
    </source>
</evidence>
<evidence type="ECO:0000256" key="13">
    <source>
        <dbReference type="ARBA" id="ARBA00079072"/>
    </source>
</evidence>
<evidence type="ECO:0000313" key="19">
    <source>
        <dbReference type="EMBL" id="EPY51275.1"/>
    </source>
</evidence>
<dbReference type="PANTHER" id="PTHR11142">
    <property type="entry name" value="PSEUDOURIDYLATE SYNTHASE"/>
    <property type="match status" value="1"/>
</dbReference>
<evidence type="ECO:0000256" key="11">
    <source>
        <dbReference type="ARBA" id="ARBA00053072"/>
    </source>
</evidence>
<dbReference type="GeneID" id="25036773"/>
<organism evidence="19 20">
    <name type="scientific">Schizosaccharomyces cryophilus (strain OY26 / ATCC MYA-4695 / CBS 11777 / NBRC 106824 / NRRL Y48691)</name>
    <name type="common">Fission yeast</name>
    <dbReference type="NCBI Taxonomy" id="653667"/>
    <lineage>
        <taxon>Eukaryota</taxon>
        <taxon>Fungi</taxon>
        <taxon>Dikarya</taxon>
        <taxon>Ascomycota</taxon>
        <taxon>Taphrinomycotina</taxon>
        <taxon>Schizosaccharomycetes</taxon>
        <taxon>Schizosaccharomycetales</taxon>
        <taxon>Schizosaccharomycetaceae</taxon>
        <taxon>Schizosaccharomyces</taxon>
    </lineage>
</organism>
<dbReference type="OrthoDB" id="10256309at2759"/>
<dbReference type="OMA" id="NKAFDCR"/>
<keyword evidence="9" id="KW-0539">Nucleus</keyword>
<dbReference type="PANTHER" id="PTHR11142:SF4">
    <property type="entry name" value="PSEUDOURIDYLATE SYNTHASE 1 HOMOLOG"/>
    <property type="match status" value="1"/>
</dbReference>
<dbReference type="Proteomes" id="UP000015464">
    <property type="component" value="Unassembled WGS sequence"/>
</dbReference>
<comment type="catalytic activity">
    <reaction evidence="1">
        <text>a uridine in mRNA = a pseudouridine in mRNA</text>
        <dbReference type="Rhea" id="RHEA:56644"/>
        <dbReference type="Rhea" id="RHEA-COMP:14658"/>
        <dbReference type="Rhea" id="RHEA-COMP:14659"/>
        <dbReference type="ChEBI" id="CHEBI:65314"/>
        <dbReference type="ChEBI" id="CHEBI:65315"/>
    </reaction>
</comment>
<feature type="compositionally biased region" description="Polar residues" evidence="17">
    <location>
        <begin position="267"/>
        <end position="281"/>
    </location>
</feature>
<evidence type="ECO:0000259" key="18">
    <source>
        <dbReference type="Pfam" id="PF01416"/>
    </source>
</evidence>
<evidence type="ECO:0000256" key="9">
    <source>
        <dbReference type="ARBA" id="ARBA00023242"/>
    </source>
</evidence>
<dbReference type="GO" id="GO:0031120">
    <property type="term" value="P:snRNA pseudouridine synthesis"/>
    <property type="evidence" value="ECO:0007669"/>
    <property type="project" value="UniProtKB-ARBA"/>
</dbReference>
<keyword evidence="8" id="KW-0413">Isomerase</keyword>
<name>S9VZM5_SCHCR</name>
<dbReference type="FunFam" id="3.30.70.660:FF:000002">
    <property type="entry name" value="tRNA pseudouridine synthase"/>
    <property type="match status" value="1"/>
</dbReference>
<dbReference type="SMR" id="S9VZM5"/>
<evidence type="ECO:0000256" key="10">
    <source>
        <dbReference type="ARBA" id="ARBA00036943"/>
    </source>
</evidence>
<sequence length="558" mass="63273">MGRGGKRSWYNGDRREAKRNRVNSAQYGEKRPEHLVVGEKKPKRKVACLVGYCGTGYHGMQLNPPSKTIEGDLFDAFVKAEAVSSYNADDPKKVALARAARTDKGVHAAGNVITLKLIMEDEQLIEKVNQHLPPSIRVWDVVRTINSFNPRTYCESRIYEYLIPTYAFVPPKPSSVLGRCIAKNSPMPSEPVDENDINQMSRKIFYEEGKEFWDKYKEMEAVILEAYHADPENFVNPYSKKAAAAASSTAENESPKEEELPAPISEENVQGSTPANPTENESNTKEHQTIDSKDVEAPTSTIDENQSASATSSPKTDPAMRLDRALKNAEMQLLKEYRISEKRLRVIRETLNTYVGNHNFHNFTVGQAFHQKNSNRLIRSFNASDPIMIGNTEWISLKVHGQSFMLHQIRKMIALAVLMVRTGCNLSRIQDAFKKTKVNIPKGPGFGLLLESPFFKGYNEHKAPENDRDPIDFSKYSESIEKFKHAHIYDKIFEEENRKQVFHCFLTFIDSYKELDFQYLSDIGITAEEEKVAENGLPDELSSEDEDDAKTNKDELEG</sequence>
<evidence type="ECO:0000256" key="12">
    <source>
        <dbReference type="ARBA" id="ARBA00073968"/>
    </source>
</evidence>
<dbReference type="InterPro" id="IPR020095">
    <property type="entry name" value="PsdUridine_synth_TruA_C"/>
</dbReference>
<dbReference type="eggNOG" id="KOG2553">
    <property type="taxonomic scope" value="Eukaryota"/>
</dbReference>
<feature type="active site" description="Nucleophile" evidence="15">
    <location>
        <position position="103"/>
    </location>
</feature>
<dbReference type="CDD" id="cd02568">
    <property type="entry name" value="PseudoU_synth_PUS1_PUS2"/>
    <property type="match status" value="1"/>
</dbReference>
<comment type="subcellular location">
    <subcellularLocation>
        <location evidence="3">Nucleus</location>
    </subcellularLocation>
</comment>
<feature type="compositionally biased region" description="Polar residues" evidence="17">
    <location>
        <begin position="298"/>
        <end position="315"/>
    </location>
</feature>
<feature type="region of interest" description="Disordered" evidence="17">
    <location>
        <begin position="531"/>
        <end position="558"/>
    </location>
</feature>
<dbReference type="FunFam" id="3.30.70.580:FF:000002">
    <property type="entry name" value="tRNA pseudouridine synthase"/>
    <property type="match status" value="1"/>
</dbReference>
<dbReference type="GO" id="GO:0003723">
    <property type="term" value="F:RNA binding"/>
    <property type="evidence" value="ECO:0007669"/>
    <property type="project" value="InterPro"/>
</dbReference>
<evidence type="ECO:0000313" key="20">
    <source>
        <dbReference type="Proteomes" id="UP000015464"/>
    </source>
</evidence>
<dbReference type="GO" id="GO:0005634">
    <property type="term" value="C:nucleus"/>
    <property type="evidence" value="ECO:0007669"/>
    <property type="project" value="UniProtKB-SubCell"/>
</dbReference>
<dbReference type="GO" id="GO:1990481">
    <property type="term" value="P:mRNA pseudouridine synthesis"/>
    <property type="evidence" value="ECO:0007669"/>
    <property type="project" value="TreeGrafter"/>
</dbReference>
<feature type="region of interest" description="Disordered" evidence="17">
    <location>
        <begin position="1"/>
        <end position="32"/>
    </location>
</feature>
<reference evidence="19 20" key="1">
    <citation type="journal article" date="2011" name="Science">
        <title>Comparative functional genomics of the fission yeasts.</title>
        <authorList>
            <person name="Rhind N."/>
            <person name="Chen Z."/>
            <person name="Yassour M."/>
            <person name="Thompson D.A."/>
            <person name="Haas B.J."/>
            <person name="Habib N."/>
            <person name="Wapinski I."/>
            <person name="Roy S."/>
            <person name="Lin M.F."/>
            <person name="Heiman D.I."/>
            <person name="Young S.K."/>
            <person name="Furuya K."/>
            <person name="Guo Y."/>
            <person name="Pidoux A."/>
            <person name="Chen H.M."/>
            <person name="Robbertse B."/>
            <person name="Goldberg J.M."/>
            <person name="Aoki K."/>
            <person name="Bayne E.H."/>
            <person name="Berlin A.M."/>
            <person name="Desjardins C.A."/>
            <person name="Dobbs E."/>
            <person name="Dukaj L."/>
            <person name="Fan L."/>
            <person name="FitzGerald M.G."/>
            <person name="French C."/>
            <person name="Gujja S."/>
            <person name="Hansen K."/>
            <person name="Keifenheim D."/>
            <person name="Levin J.Z."/>
            <person name="Mosher R.A."/>
            <person name="Mueller C.A."/>
            <person name="Pfiffner J."/>
            <person name="Priest M."/>
            <person name="Russ C."/>
            <person name="Smialowska A."/>
            <person name="Swoboda P."/>
            <person name="Sykes S.M."/>
            <person name="Vaughn M."/>
            <person name="Vengrova S."/>
            <person name="Yoder R."/>
            <person name="Zeng Q."/>
            <person name="Allshire R."/>
            <person name="Baulcombe D."/>
            <person name="Birren B.W."/>
            <person name="Brown W."/>
            <person name="Ekwall K."/>
            <person name="Kellis M."/>
            <person name="Leatherwood J."/>
            <person name="Levin H."/>
            <person name="Margalit H."/>
            <person name="Martienssen R."/>
            <person name="Nieduszynski C.A."/>
            <person name="Spatafora J.W."/>
            <person name="Friedman N."/>
            <person name="Dalgaard J.Z."/>
            <person name="Baumann P."/>
            <person name="Niki H."/>
            <person name="Regev A."/>
            <person name="Nusbaum C."/>
        </authorList>
    </citation>
    <scope>NUCLEOTIDE SEQUENCE [LARGE SCALE GENOMIC DNA]</scope>
    <source>
        <strain evidence="20">OY26 / ATCC MYA-4695 / CBS 11777 / NBRC 106824 / NRRL Y48691</strain>
    </source>
</reference>
<evidence type="ECO:0000256" key="3">
    <source>
        <dbReference type="ARBA" id="ARBA00004123"/>
    </source>
</evidence>
<evidence type="ECO:0000256" key="5">
    <source>
        <dbReference type="ARBA" id="ARBA00022664"/>
    </source>
</evidence>
<dbReference type="EMBL" id="KE546991">
    <property type="protein sequence ID" value="EPY51275.1"/>
    <property type="molecule type" value="Genomic_DNA"/>
</dbReference>
<evidence type="ECO:0000256" key="2">
    <source>
        <dbReference type="ARBA" id="ARBA00001832"/>
    </source>
</evidence>
<dbReference type="HOGENOM" id="CLU_021971_1_0_1"/>
<comment type="similarity">
    <text evidence="4">Belongs to the tRNA pseudouridine synthase TruA family.</text>
</comment>
<dbReference type="InterPro" id="IPR001406">
    <property type="entry name" value="PsdUridine_synth_TruA"/>
</dbReference>
<feature type="compositionally biased region" description="Basic and acidic residues" evidence="17">
    <location>
        <begin position="282"/>
        <end position="296"/>
    </location>
</feature>
<keyword evidence="20" id="KW-1185">Reference proteome</keyword>
<proteinExistence type="inferred from homology"/>
<evidence type="ECO:0000256" key="4">
    <source>
        <dbReference type="ARBA" id="ARBA00009375"/>
    </source>
</evidence>
<dbReference type="InterPro" id="IPR041708">
    <property type="entry name" value="PUS1/PUS2-like"/>
</dbReference>
<keyword evidence="7" id="KW-0862">Zinc</keyword>
<evidence type="ECO:0000256" key="6">
    <source>
        <dbReference type="ARBA" id="ARBA00022694"/>
    </source>
</evidence>
<dbReference type="GO" id="GO:0006397">
    <property type="term" value="P:mRNA processing"/>
    <property type="evidence" value="ECO:0007669"/>
    <property type="project" value="UniProtKB-KW"/>
</dbReference>